<dbReference type="Proteomes" id="UP000182429">
    <property type="component" value="Unassembled WGS sequence"/>
</dbReference>
<sequence>MEQNNEIVLFETSDKEVTLSVPMDGDTVWLTQEQMSSLFATARSSIAYHIGNIFKEGELEKDTSVEIFDRSTNNASRPPKYYNLDVIISAGYRVKSKRGIEFRHF</sequence>
<dbReference type="PANTHER" id="PTHR35810">
    <property type="entry name" value="CYTOPLASMIC PROTEIN-RELATED"/>
    <property type="match status" value="1"/>
</dbReference>
<organism evidence="1 2">
    <name type="scientific">Kandleria vitulina</name>
    <dbReference type="NCBI Taxonomy" id="1630"/>
    <lineage>
        <taxon>Bacteria</taxon>
        <taxon>Bacillati</taxon>
        <taxon>Bacillota</taxon>
        <taxon>Erysipelotrichia</taxon>
        <taxon>Erysipelotrichales</taxon>
        <taxon>Coprobacillaceae</taxon>
        <taxon>Kandleria</taxon>
    </lineage>
</organism>
<dbReference type="EMBL" id="FNNF01000053">
    <property type="protein sequence ID" value="SDW78548.1"/>
    <property type="molecule type" value="Genomic_DNA"/>
</dbReference>
<proteinExistence type="predicted"/>
<dbReference type="OrthoDB" id="9802752at2"/>
<evidence type="ECO:0000313" key="2">
    <source>
        <dbReference type="Proteomes" id="UP000182429"/>
    </source>
</evidence>
<reference evidence="1 2" key="1">
    <citation type="submission" date="2016-10" db="EMBL/GenBank/DDBJ databases">
        <authorList>
            <person name="de Groot N.N."/>
        </authorList>
    </citation>
    <scope>NUCLEOTIDE SEQUENCE [LARGE SCALE GENOMIC DNA]</scope>
    <source>
        <strain evidence="1 2">S3b</strain>
    </source>
</reference>
<gene>
    <name evidence="1" type="ORF">SAMN04487759_1534</name>
</gene>
<evidence type="ECO:0000313" key="1">
    <source>
        <dbReference type="EMBL" id="SDW78548.1"/>
    </source>
</evidence>
<dbReference type="InterPro" id="IPR011204">
    <property type="entry name" value="Virulence_RhuM-like"/>
</dbReference>
<dbReference type="AlphaFoldDB" id="A0A1H2WDE0"/>
<protein>
    <submittedName>
        <fullName evidence="1">Virulence protein RhuM family protein</fullName>
    </submittedName>
</protein>
<dbReference type="STRING" id="1630.SAMN05216514_10297"/>
<accession>A0A1H2WDE0</accession>
<dbReference type="RefSeq" id="WP_074687360.1">
    <property type="nucleotide sequence ID" value="NZ_FNNF01000053.1"/>
</dbReference>
<dbReference type="PANTHER" id="PTHR35810:SF1">
    <property type="entry name" value="CYTOPLASMIC PROTEIN"/>
    <property type="match status" value="1"/>
</dbReference>
<name>A0A1H2WDE0_9FIRM</name>
<dbReference type="Pfam" id="PF13310">
    <property type="entry name" value="Virulence_RhuM"/>
    <property type="match status" value="1"/>
</dbReference>